<dbReference type="Proteomes" id="UP000008237">
    <property type="component" value="Unassembled WGS sequence"/>
</dbReference>
<feature type="transmembrane region" description="Helical" evidence="7">
    <location>
        <begin position="43"/>
        <end position="71"/>
    </location>
</feature>
<evidence type="ECO:0000256" key="2">
    <source>
        <dbReference type="ARBA" id="ARBA00006772"/>
    </source>
</evidence>
<comment type="subcellular location">
    <subcellularLocation>
        <location evidence="1">Membrane</location>
        <topology evidence="1">Multi-pass membrane protein</topology>
    </subcellularLocation>
</comment>
<feature type="transmembrane region" description="Helical" evidence="7">
    <location>
        <begin position="796"/>
        <end position="818"/>
    </location>
</feature>
<feature type="transmembrane region" description="Helical" evidence="7">
    <location>
        <begin position="595"/>
        <end position="622"/>
    </location>
</feature>
<feature type="transmembrane region" description="Helical" evidence="7">
    <location>
        <begin position="248"/>
        <end position="267"/>
    </location>
</feature>
<keyword evidence="3" id="KW-0813">Transport</keyword>
<feature type="transmembrane region" description="Helical" evidence="7">
    <location>
        <begin position="14"/>
        <end position="37"/>
    </location>
</feature>
<feature type="transmembrane region" description="Helical" evidence="7">
    <location>
        <begin position="433"/>
        <end position="463"/>
    </location>
</feature>
<accession>E2BYL2</accession>
<keyword evidence="4 7" id="KW-0812">Transmembrane</keyword>
<feature type="transmembrane region" description="Helical" evidence="7">
    <location>
        <begin position="393"/>
        <end position="413"/>
    </location>
</feature>
<gene>
    <name evidence="8" type="ORF">EAI_11417</name>
</gene>
<keyword evidence="9" id="KW-1185">Reference proteome</keyword>
<dbReference type="PROSITE" id="PS01271">
    <property type="entry name" value="NA_SULFATE"/>
    <property type="match status" value="1"/>
</dbReference>
<keyword evidence="5 7" id="KW-1133">Transmembrane helix</keyword>
<dbReference type="PANTHER" id="PTHR10283:SF82">
    <property type="entry name" value="SOLUTE CARRIER FAMILY 13 MEMBER 2"/>
    <property type="match status" value="1"/>
</dbReference>
<feature type="transmembrane region" description="Helical" evidence="7">
    <location>
        <begin position="195"/>
        <end position="213"/>
    </location>
</feature>
<proteinExistence type="inferred from homology"/>
<feature type="transmembrane region" description="Helical" evidence="7">
    <location>
        <begin position="345"/>
        <end position="365"/>
    </location>
</feature>
<dbReference type="InterPro" id="IPR001898">
    <property type="entry name" value="SLC13A/DASS"/>
</dbReference>
<dbReference type="OrthoDB" id="6493944at2759"/>
<evidence type="ECO:0000256" key="1">
    <source>
        <dbReference type="ARBA" id="ARBA00004141"/>
    </source>
</evidence>
<dbReference type="STRING" id="610380.E2BYL2"/>
<feature type="transmembrane region" description="Helical" evidence="7">
    <location>
        <begin position="306"/>
        <end position="325"/>
    </location>
</feature>
<feature type="transmembrane region" description="Helical" evidence="7">
    <location>
        <begin position="569"/>
        <end position="589"/>
    </location>
</feature>
<dbReference type="GO" id="GO:0005886">
    <property type="term" value="C:plasma membrane"/>
    <property type="evidence" value="ECO:0007669"/>
    <property type="project" value="TreeGrafter"/>
</dbReference>
<dbReference type="AlphaFoldDB" id="E2BYL2"/>
<feature type="transmembrane region" description="Helical" evidence="7">
    <location>
        <begin position="83"/>
        <end position="103"/>
    </location>
</feature>
<feature type="transmembrane region" description="Helical" evidence="7">
    <location>
        <begin position="988"/>
        <end position="1016"/>
    </location>
</feature>
<evidence type="ECO:0000256" key="5">
    <source>
        <dbReference type="ARBA" id="ARBA00022989"/>
    </source>
</evidence>
<reference evidence="8 9" key="1">
    <citation type="journal article" date="2010" name="Science">
        <title>Genomic comparison of the ants Camponotus floridanus and Harpegnathos saltator.</title>
        <authorList>
            <person name="Bonasio R."/>
            <person name="Zhang G."/>
            <person name="Ye C."/>
            <person name="Mutti N.S."/>
            <person name="Fang X."/>
            <person name="Qin N."/>
            <person name="Donahue G."/>
            <person name="Yang P."/>
            <person name="Li Q."/>
            <person name="Li C."/>
            <person name="Zhang P."/>
            <person name="Huang Z."/>
            <person name="Berger S.L."/>
            <person name="Reinberg D."/>
            <person name="Wang J."/>
            <person name="Liebig J."/>
        </authorList>
    </citation>
    <scope>NUCLEOTIDE SEQUENCE [LARGE SCALE GENOMIC DNA]</scope>
    <source>
        <strain evidence="8 9">R22 G/1</strain>
    </source>
</reference>
<feature type="transmembrane region" description="Helical" evidence="7">
    <location>
        <begin position="949"/>
        <end position="968"/>
    </location>
</feature>
<feature type="transmembrane region" description="Helical" evidence="7">
    <location>
        <begin position="634"/>
        <end position="655"/>
    </location>
</feature>
<evidence type="ECO:0000256" key="7">
    <source>
        <dbReference type="SAM" id="Phobius"/>
    </source>
</evidence>
<dbReference type="GO" id="GO:0015141">
    <property type="term" value="F:succinate transmembrane transporter activity"/>
    <property type="evidence" value="ECO:0007669"/>
    <property type="project" value="TreeGrafter"/>
</dbReference>
<feature type="transmembrane region" description="Helical" evidence="7">
    <location>
        <begin position="139"/>
        <end position="160"/>
    </location>
</feature>
<comment type="similarity">
    <text evidence="2">Belongs to the SLC13A/DASS transporter (TC 2.A.47) family. NADC subfamily.</text>
</comment>
<evidence type="ECO:0000313" key="8">
    <source>
        <dbReference type="EMBL" id="EFN79217.1"/>
    </source>
</evidence>
<dbReference type="Pfam" id="PF00939">
    <property type="entry name" value="Na_sulph_symp"/>
    <property type="match status" value="2"/>
</dbReference>
<dbReference type="InterPro" id="IPR031312">
    <property type="entry name" value="Na/sul_symport_CS"/>
</dbReference>
<dbReference type="EMBL" id="GL451493">
    <property type="protein sequence ID" value="EFN79217.1"/>
    <property type="molecule type" value="Genomic_DNA"/>
</dbReference>
<feature type="transmembrane region" description="Helical" evidence="7">
    <location>
        <begin position="475"/>
        <end position="493"/>
    </location>
</feature>
<evidence type="ECO:0000256" key="4">
    <source>
        <dbReference type="ARBA" id="ARBA00022692"/>
    </source>
</evidence>
<feature type="transmembrane region" description="Helical" evidence="7">
    <location>
        <begin position="1028"/>
        <end position="1047"/>
    </location>
</feature>
<dbReference type="InParanoid" id="E2BYL2"/>
<protein>
    <submittedName>
        <fullName evidence="8">Protein I'm not dead yet</fullName>
    </submittedName>
</protein>
<evidence type="ECO:0000256" key="6">
    <source>
        <dbReference type="ARBA" id="ARBA00023136"/>
    </source>
</evidence>
<dbReference type="OMA" id="AYCILLM"/>
<feature type="transmembrane region" description="Helical" evidence="7">
    <location>
        <begin position="860"/>
        <end position="881"/>
    </location>
</feature>
<name>E2BYL2_HARSA</name>
<sequence>MQMRMQQIGHFFKLYWRMVFAILWALLPLPALIMYNYPESRCAYIMFLIGGYWVTECMPVGITSLIPIVLFPLFGILSTQETCVCYMNDTIMVFIGGLILAIATEHSNLHLRIALIVMKTLGCSHAKLLGGLCTVTTFISMWIANAAATALMIPIVFAVLRELEKQGLAKVFDVREDPERPDAEPDIKPTKLAKAYLLAAAYSATFGGTGTIVGTPTNLAFKGIYEYNFPGAEPIAFGDWIVASFPQMVTNSFFLWLYLRVAFLGYLRPRSKDAEMAKIGEEGEAIANQVQNVIGQNLKNLGHMTFHETSVATLFLGCVFLWIFRAPGFIRGWSELLTDINLGDSVPVIFVCVLMFFIPKEPVFVRFYSKDPSKRATGPSEGLITWDVIRTKLPWRLVFLLGSGFAISKANSVSGFARRLGQALMPLKELPPLLMLTLVLVFVSTMTEFTSNVGTANILLPIVAHMCSAMEIHPLYLMMPVTLMCSYAFRLPVATPPNAIVSISGHIPTSALIAAGCFPAVYSVIVQVIFFPTWGVFIYGIREFPDWARKPEDTKLRLTWRFVKTYRKIIFAVCWAIFPIPLIVIYDSLEIRCAYVVLLMAGYWVSECFPMAVTSLIPIVLFPSLGILDTIDTCTCYMNDTIMVFIGGLILAVAIEHCNLHMRIALGVVKMVGFSHAKLLGGLCAVTTLISMWVSNTAATAMMVPIIFAVLRELEQAGRSGVSKLNIHRAIAMDGLFNDNNISSEIRPTRVTRAYMLAAAYCSTFGGTGTLVGTGTNLTFKGIYESIFPTAETISFTHWMIASFPQMVINSFLTWLYLRIAYLGYLRPRSKDAQLAAIGAEGEAITRQVIQEKYKDLGPLSFHESGVTVLFIMCVLLWIFRKPEFIVGWAELLTDVELKDSVPVIFVSILMFFIPKDPSFIHSFSRDPAKRPKSSSEGLMTWKIIETKMPWGLIFLLGGGFAISRGTVNSCLAKKVGESMLPLQHLPPIVILFLVCLLIGTITEFTSNVGIANITLPVIAQMCVVMKLHPMYLMVPATLMCSFSFRLPVGTPPNAIIATQGHIPTKWLITGGFAPAIYSLIVQVILFPTWGVYVFGISDFPEWAVPQMLNANVRCAVP</sequence>
<feature type="transmembrane region" description="Helical" evidence="7">
    <location>
        <begin position="901"/>
        <end position="921"/>
    </location>
</feature>
<feature type="transmembrane region" description="Helical" evidence="7">
    <location>
        <begin position="513"/>
        <end position="541"/>
    </location>
</feature>
<evidence type="ECO:0000256" key="3">
    <source>
        <dbReference type="ARBA" id="ARBA00022448"/>
    </source>
</evidence>
<feature type="transmembrane region" description="Helical" evidence="7">
    <location>
        <begin position="679"/>
        <end position="711"/>
    </location>
</feature>
<dbReference type="PANTHER" id="PTHR10283">
    <property type="entry name" value="SOLUTE CARRIER FAMILY 13 MEMBER"/>
    <property type="match status" value="1"/>
</dbReference>
<feature type="transmembrane region" description="Helical" evidence="7">
    <location>
        <begin position="754"/>
        <end position="776"/>
    </location>
</feature>
<organism evidence="9">
    <name type="scientific">Harpegnathos saltator</name>
    <name type="common">Jerdon's jumping ant</name>
    <dbReference type="NCBI Taxonomy" id="610380"/>
    <lineage>
        <taxon>Eukaryota</taxon>
        <taxon>Metazoa</taxon>
        <taxon>Ecdysozoa</taxon>
        <taxon>Arthropoda</taxon>
        <taxon>Hexapoda</taxon>
        <taxon>Insecta</taxon>
        <taxon>Pterygota</taxon>
        <taxon>Neoptera</taxon>
        <taxon>Endopterygota</taxon>
        <taxon>Hymenoptera</taxon>
        <taxon>Apocrita</taxon>
        <taxon>Aculeata</taxon>
        <taxon>Formicoidea</taxon>
        <taxon>Formicidae</taxon>
        <taxon>Ponerinae</taxon>
        <taxon>Ponerini</taxon>
        <taxon>Harpegnathos</taxon>
    </lineage>
</organism>
<dbReference type="GO" id="GO:0015137">
    <property type="term" value="F:citrate transmembrane transporter activity"/>
    <property type="evidence" value="ECO:0007669"/>
    <property type="project" value="TreeGrafter"/>
</dbReference>
<evidence type="ECO:0000313" key="9">
    <source>
        <dbReference type="Proteomes" id="UP000008237"/>
    </source>
</evidence>
<keyword evidence="6 7" id="KW-0472">Membrane</keyword>
<feature type="transmembrane region" description="Helical" evidence="7">
    <location>
        <begin position="1067"/>
        <end position="1087"/>
    </location>
</feature>